<feature type="compositionally biased region" description="Basic and acidic residues" evidence="1">
    <location>
        <begin position="501"/>
        <end position="515"/>
    </location>
</feature>
<feature type="region of interest" description="Disordered" evidence="1">
    <location>
        <begin position="501"/>
        <end position="553"/>
    </location>
</feature>
<evidence type="ECO:0000313" key="3">
    <source>
        <dbReference type="EMBL" id="RHZ47880.1"/>
    </source>
</evidence>
<evidence type="ECO:0000256" key="1">
    <source>
        <dbReference type="SAM" id="MobiDB-lite"/>
    </source>
</evidence>
<dbReference type="Pfam" id="PF17667">
    <property type="entry name" value="Pkinase_fungal"/>
    <property type="match status" value="1"/>
</dbReference>
<proteinExistence type="predicted"/>
<evidence type="ECO:0000313" key="4">
    <source>
        <dbReference type="Proteomes" id="UP000215305"/>
    </source>
</evidence>
<keyword evidence="4" id="KW-1185">Reference proteome</keyword>
<accession>A0A397GIM3</accession>
<dbReference type="RefSeq" id="XP_026611743.1">
    <property type="nucleotide sequence ID" value="XM_026755712.1"/>
</dbReference>
<dbReference type="InterPro" id="IPR040976">
    <property type="entry name" value="Pkinase_fungal"/>
</dbReference>
<name>A0A397GIM3_ASPTH</name>
<dbReference type="Proteomes" id="UP000215305">
    <property type="component" value="Unassembled WGS sequence"/>
</dbReference>
<dbReference type="AlphaFoldDB" id="A0A397GIM3"/>
<dbReference type="Gene3D" id="1.10.510.10">
    <property type="entry name" value="Transferase(Phosphotransferase) domain 1"/>
    <property type="match status" value="1"/>
</dbReference>
<dbReference type="PANTHER" id="PTHR38248">
    <property type="entry name" value="FUNK1 6"/>
    <property type="match status" value="1"/>
</dbReference>
<reference evidence="3" key="1">
    <citation type="submission" date="2018-08" db="EMBL/GenBank/DDBJ databases">
        <title>Draft genome sequence of azole-resistant Aspergillus thermomutatus (Neosartorya pseudofischeri) strain HMR AF 39, isolated from a human nasal aspirate.</title>
        <authorList>
            <person name="Parent-Michaud M."/>
            <person name="Dufresne P.J."/>
            <person name="Fournier E."/>
            <person name="Martineau C."/>
            <person name="Moreira S."/>
            <person name="Perkins V."/>
            <person name="De Repentigny L."/>
            <person name="Dufresne S.F."/>
        </authorList>
    </citation>
    <scope>NUCLEOTIDE SEQUENCE [LARGE SCALE GENOMIC DNA]</scope>
    <source>
        <strain evidence="3">HMR AF 39</strain>
    </source>
</reference>
<organism evidence="3 4">
    <name type="scientific">Aspergillus thermomutatus</name>
    <name type="common">Neosartorya pseudofischeri</name>
    <dbReference type="NCBI Taxonomy" id="41047"/>
    <lineage>
        <taxon>Eukaryota</taxon>
        <taxon>Fungi</taxon>
        <taxon>Dikarya</taxon>
        <taxon>Ascomycota</taxon>
        <taxon>Pezizomycotina</taxon>
        <taxon>Eurotiomycetes</taxon>
        <taxon>Eurotiomycetidae</taxon>
        <taxon>Eurotiales</taxon>
        <taxon>Aspergillaceae</taxon>
        <taxon>Aspergillus</taxon>
        <taxon>Aspergillus subgen. Fumigati</taxon>
    </lineage>
</organism>
<dbReference type="STRING" id="41047.A0A397GIM3"/>
<protein>
    <recommendedName>
        <fullName evidence="2">Fungal-type protein kinase domain-containing protein</fullName>
    </recommendedName>
</protein>
<dbReference type="PANTHER" id="PTHR38248:SF2">
    <property type="entry name" value="FUNK1 11"/>
    <property type="match status" value="1"/>
</dbReference>
<dbReference type="EMBL" id="NKHU02000210">
    <property type="protein sequence ID" value="RHZ47880.1"/>
    <property type="molecule type" value="Genomic_DNA"/>
</dbReference>
<sequence length="784" mass="87645">MDLLSSATTIENKPIGTGLDGIRGQLLSVCVNDGLPCSVESFQKLDAEALQNLSLDLILALQALPASRVLRPVKSGSKNLFGDLSRLSASVNSNEFDIERLIPLLGAILKEEPDAVIWNKVYEAITEPTPPPQSVSLLNQTPFSHNTSSVVNSSGHRKYFDAVLKEELGSIFIGVPHFYDTFFGDITGLEEEVCLIFEKCNEGDYPLYLDGTGWRDWPKDAQEKDVLDWLTRISKLLQEFAAEGTPAEQRELLARPSKPLKGSTAKRKVDVAIVGALHAADERSFHWSHVLVPGELKSSPDLDTSSNTWRDLGRYAREVFAAQPTRRFVLGFTLCGSIMRLWEFDRLGAIASSSFDINLNGIQFVSAMLGFLRMNDKQLGLDPTIRTSPNGNQYMEISRGGKMERLILDGLMKPSSCVAGRATVCWRARLEGNPEIFVVVKDSWQYPEREEEGELLREITEKSVANVARYFCHQTVEVDGKVDDVRDNVRKGLDITKASNFKDARQARERRDLTRSTRSQISGASRKRSSSRANNPLPANKRPCSYSSSMTGDAASENRIHRRVFISDYGKPIYRASSRVALLNALEHCLIGYESLHTNAGILQGDISTGNLMINEGENDSSWPAFLIDLDLAIREEREHASGARGKTGTRAFMAIGLLLGEKHSFWHDLESFFWVLFWICIHYNGPNEEVGPTDFDCWNYDDDQKLANSKKGIVDDESDFEGTANKYFTPFYEPLIPWVKALLRVVFPGGARRKKGDRGLYAQIKRVLREAAEDPKVIGMEET</sequence>
<dbReference type="SUPFAM" id="SSF56112">
    <property type="entry name" value="Protein kinase-like (PK-like)"/>
    <property type="match status" value="1"/>
</dbReference>
<dbReference type="GeneID" id="38124067"/>
<dbReference type="InterPro" id="IPR011009">
    <property type="entry name" value="Kinase-like_dom_sf"/>
</dbReference>
<dbReference type="OrthoDB" id="5584477at2759"/>
<gene>
    <name evidence="3" type="ORF">CDV56_102093</name>
</gene>
<evidence type="ECO:0000259" key="2">
    <source>
        <dbReference type="Pfam" id="PF17667"/>
    </source>
</evidence>
<comment type="caution">
    <text evidence="3">The sequence shown here is derived from an EMBL/GenBank/DDBJ whole genome shotgun (WGS) entry which is preliminary data.</text>
</comment>
<feature type="domain" description="Fungal-type protein kinase" evidence="2">
    <location>
        <begin position="269"/>
        <end position="681"/>
    </location>
</feature>
<dbReference type="VEuPathDB" id="FungiDB:CDV56_102093"/>